<reference evidence="9 10" key="1">
    <citation type="journal article" date="2016" name="Genome Biol. Evol.">
        <title>Gene Family Evolution Reflects Adaptation to Soil Environmental Stressors in the Genome of the Collembolan Orchesella cincta.</title>
        <authorList>
            <person name="Faddeeva-Vakhrusheva A."/>
            <person name="Derks M.F."/>
            <person name="Anvar S.Y."/>
            <person name="Agamennone V."/>
            <person name="Suring W."/>
            <person name="Smit S."/>
            <person name="van Straalen N.M."/>
            <person name="Roelofs D."/>
        </authorList>
    </citation>
    <scope>NUCLEOTIDE SEQUENCE [LARGE SCALE GENOMIC DNA]</scope>
    <source>
        <tissue evidence="9">Mixed pool</tissue>
    </source>
</reference>
<feature type="signal peptide" evidence="8">
    <location>
        <begin position="1"/>
        <end position="17"/>
    </location>
</feature>
<dbReference type="GO" id="GO:0005886">
    <property type="term" value="C:plasma membrane"/>
    <property type="evidence" value="ECO:0007669"/>
    <property type="project" value="TreeGrafter"/>
</dbReference>
<evidence type="ECO:0000256" key="8">
    <source>
        <dbReference type="SAM" id="SignalP"/>
    </source>
</evidence>
<organism evidence="9 10">
    <name type="scientific">Orchesella cincta</name>
    <name type="common">Springtail</name>
    <name type="synonym">Podura cincta</name>
    <dbReference type="NCBI Taxonomy" id="48709"/>
    <lineage>
        <taxon>Eukaryota</taxon>
        <taxon>Metazoa</taxon>
        <taxon>Ecdysozoa</taxon>
        <taxon>Arthropoda</taxon>
        <taxon>Hexapoda</taxon>
        <taxon>Collembola</taxon>
        <taxon>Entomobryomorpha</taxon>
        <taxon>Entomobryoidea</taxon>
        <taxon>Orchesellidae</taxon>
        <taxon>Orchesellinae</taxon>
        <taxon>Orchesella</taxon>
    </lineage>
</organism>
<proteinExistence type="predicted"/>
<comment type="caution">
    <text evidence="9">The sequence shown here is derived from an EMBL/GenBank/DDBJ whole genome shotgun (WGS) entry which is preliminary data.</text>
</comment>
<dbReference type="GO" id="GO:0017147">
    <property type="term" value="F:Wnt-protein binding"/>
    <property type="evidence" value="ECO:0007669"/>
    <property type="project" value="TreeGrafter"/>
</dbReference>
<keyword evidence="2 8" id="KW-0732">Signal</keyword>
<feature type="region of interest" description="Disordered" evidence="7">
    <location>
        <begin position="402"/>
        <end position="423"/>
    </location>
</feature>
<dbReference type="InterPro" id="IPR050778">
    <property type="entry name" value="Cueball_EGF_LRP_Nidogen"/>
</dbReference>
<evidence type="ECO:0000256" key="4">
    <source>
        <dbReference type="ARBA" id="ARBA00023157"/>
    </source>
</evidence>
<dbReference type="GO" id="GO:0060070">
    <property type="term" value="P:canonical Wnt signaling pathway"/>
    <property type="evidence" value="ECO:0007669"/>
    <property type="project" value="TreeGrafter"/>
</dbReference>
<dbReference type="Proteomes" id="UP000094527">
    <property type="component" value="Unassembled WGS sequence"/>
</dbReference>
<feature type="chain" id="PRO_5008905364" evidence="8">
    <location>
        <begin position="18"/>
        <end position="423"/>
    </location>
</feature>
<keyword evidence="3" id="KW-0472">Membrane</keyword>
<dbReference type="SUPFAM" id="SSF63825">
    <property type="entry name" value="YWTD domain"/>
    <property type="match status" value="1"/>
</dbReference>
<dbReference type="PANTHER" id="PTHR46513:SF42">
    <property type="entry name" value="PROTEIN CUEBALL"/>
    <property type="match status" value="1"/>
</dbReference>
<evidence type="ECO:0000256" key="3">
    <source>
        <dbReference type="ARBA" id="ARBA00023136"/>
    </source>
</evidence>
<keyword evidence="10" id="KW-1185">Reference proteome</keyword>
<evidence type="ECO:0000256" key="1">
    <source>
        <dbReference type="ARBA" id="ARBA00022536"/>
    </source>
</evidence>
<keyword evidence="1" id="KW-0245">EGF-like domain</keyword>
<dbReference type="InterPro" id="IPR011042">
    <property type="entry name" value="6-blade_b-propeller_TolB-like"/>
</dbReference>
<evidence type="ECO:0000256" key="5">
    <source>
        <dbReference type="ARBA" id="ARBA00023180"/>
    </source>
</evidence>
<feature type="compositionally biased region" description="Low complexity" evidence="7">
    <location>
        <begin position="308"/>
        <end position="324"/>
    </location>
</feature>
<dbReference type="AlphaFoldDB" id="A0A1D2NCQ1"/>
<name>A0A1D2NCQ1_ORCCI</name>
<dbReference type="STRING" id="48709.A0A1D2NCQ1"/>
<evidence type="ECO:0000256" key="6">
    <source>
        <dbReference type="ARBA" id="ARBA00046288"/>
    </source>
</evidence>
<dbReference type="PANTHER" id="PTHR46513">
    <property type="entry name" value="VITELLOGENIN RECEPTOR-LIKE PROTEIN-RELATED-RELATED"/>
    <property type="match status" value="1"/>
</dbReference>
<dbReference type="Gene3D" id="2.120.10.30">
    <property type="entry name" value="TolB, C-terminal domain"/>
    <property type="match status" value="1"/>
</dbReference>
<dbReference type="OrthoDB" id="382013at2759"/>
<protein>
    <submittedName>
        <fullName evidence="9">Protein cueball</fullName>
    </submittedName>
</protein>
<dbReference type="EMBL" id="LJIJ01000096">
    <property type="protein sequence ID" value="ODN02776.1"/>
    <property type="molecule type" value="Genomic_DNA"/>
</dbReference>
<feature type="region of interest" description="Disordered" evidence="7">
    <location>
        <begin position="304"/>
        <end position="339"/>
    </location>
</feature>
<gene>
    <name evidence="9" type="ORF">Ocin01_03897</name>
</gene>
<evidence type="ECO:0000313" key="9">
    <source>
        <dbReference type="EMBL" id="ODN02776.1"/>
    </source>
</evidence>
<sequence>MRYMVLLVLALIIPSDCVQESDQSVILRDFDLLLLTDRNVVILKNGTENQELRLPSFPSNTNDTANAEKHPTTYTYVAADAESNLLYFTPGNAHIAVLNVTSGLTSLVYSTDDSSSISDLSFSDNALYWIEDQVVIKSSSNNHDIAHINESSNGRIQGLAISPSSKTIYYTLWSKTARTGEIRFLNNSSNGTVLPNLPLPKSLFTDGNRLIWANNPPGIHFTIESSNFESIDHPTILMRQAHHHASSLTVHCGVIYWTDVDGKRLWEVERTVKKSRSPQSTEVSIPGYSFTSVQTLGNRCHEQPAADSPVVKVTSSSESSSTEVAPPHPELKVSPVLNTPVTAPPVKLTSAPVRFCSSEETRQITCTSGFCLVINSAPTCLYDTTSVAKLPVNPRAELHVEHVSSGDSLDPRHGSNDHESPCT</sequence>
<evidence type="ECO:0000256" key="2">
    <source>
        <dbReference type="ARBA" id="ARBA00022729"/>
    </source>
</evidence>
<dbReference type="GO" id="GO:0042813">
    <property type="term" value="F:Wnt receptor activity"/>
    <property type="evidence" value="ECO:0007669"/>
    <property type="project" value="TreeGrafter"/>
</dbReference>
<keyword evidence="5" id="KW-0325">Glycoprotein</keyword>
<comment type="subcellular location">
    <subcellularLocation>
        <location evidence="6">Endomembrane system</location>
        <topology evidence="6">Single-pass type I membrane protein</topology>
    </subcellularLocation>
</comment>
<keyword evidence="4" id="KW-1015">Disulfide bond</keyword>
<evidence type="ECO:0000313" key="10">
    <source>
        <dbReference type="Proteomes" id="UP000094527"/>
    </source>
</evidence>
<evidence type="ECO:0000256" key="7">
    <source>
        <dbReference type="SAM" id="MobiDB-lite"/>
    </source>
</evidence>
<accession>A0A1D2NCQ1</accession>